<keyword evidence="5" id="KW-0479">Metal-binding</keyword>
<reference evidence="7" key="1">
    <citation type="submission" date="2025-08" db="UniProtKB">
        <authorList>
            <consortium name="Ensembl"/>
        </authorList>
    </citation>
    <scope>IDENTIFICATION</scope>
</reference>
<dbReference type="CDD" id="cd07557">
    <property type="entry name" value="trimeric_dUTPase"/>
    <property type="match status" value="1"/>
</dbReference>
<dbReference type="EC" id="3.6.1.23" evidence="5"/>
<dbReference type="Proteomes" id="UP000694561">
    <property type="component" value="Unplaced"/>
</dbReference>
<dbReference type="InterPro" id="IPR008181">
    <property type="entry name" value="dUTPase"/>
</dbReference>
<dbReference type="SUPFAM" id="SSF51283">
    <property type="entry name" value="dUTPase-like"/>
    <property type="match status" value="1"/>
</dbReference>
<comment type="cofactor">
    <cofactor evidence="5">
        <name>Mg(2+)</name>
        <dbReference type="ChEBI" id="CHEBI:18420"/>
    </cofactor>
</comment>
<keyword evidence="4 5" id="KW-0546">Nucleotide metabolism</keyword>
<dbReference type="GO" id="GO:0006226">
    <property type="term" value="P:dUMP biosynthetic process"/>
    <property type="evidence" value="ECO:0007669"/>
    <property type="project" value="UniProtKB-UniRule"/>
</dbReference>
<dbReference type="InterPro" id="IPR029054">
    <property type="entry name" value="dUTPase-like"/>
</dbReference>
<dbReference type="Pfam" id="PF00692">
    <property type="entry name" value="dUTPase"/>
    <property type="match status" value="1"/>
</dbReference>
<evidence type="ECO:0000256" key="4">
    <source>
        <dbReference type="ARBA" id="ARBA00023080"/>
    </source>
</evidence>
<comment type="catalytic activity">
    <reaction evidence="5">
        <text>dUTP + H2O = dUMP + diphosphate + H(+)</text>
        <dbReference type="Rhea" id="RHEA:10248"/>
        <dbReference type="ChEBI" id="CHEBI:15377"/>
        <dbReference type="ChEBI" id="CHEBI:15378"/>
        <dbReference type="ChEBI" id="CHEBI:33019"/>
        <dbReference type="ChEBI" id="CHEBI:61555"/>
        <dbReference type="ChEBI" id="CHEBI:246422"/>
        <dbReference type="EC" id="3.6.1.23"/>
    </reaction>
</comment>
<dbReference type="UniPathway" id="UPA00610">
    <property type="reaction ID" value="UER00666"/>
</dbReference>
<dbReference type="PANTHER" id="PTHR11241">
    <property type="entry name" value="DEOXYURIDINE 5'-TRIPHOSPHATE NUCLEOTIDOHYDROLASE"/>
    <property type="match status" value="1"/>
</dbReference>
<dbReference type="AlphaFoldDB" id="A0A8C6BSY8"/>
<dbReference type="GeneTree" id="ENSGT00390000018390"/>
<dbReference type="Gene3D" id="2.70.40.10">
    <property type="match status" value="1"/>
</dbReference>
<evidence type="ECO:0000313" key="8">
    <source>
        <dbReference type="Proteomes" id="UP000694561"/>
    </source>
</evidence>
<evidence type="ECO:0000256" key="3">
    <source>
        <dbReference type="ARBA" id="ARBA00022801"/>
    </source>
</evidence>
<keyword evidence="8" id="KW-1185">Reference proteome</keyword>
<evidence type="ECO:0000256" key="1">
    <source>
        <dbReference type="ARBA" id="ARBA00005142"/>
    </source>
</evidence>
<keyword evidence="3 5" id="KW-0378">Hydrolase</keyword>
<dbReference type="Ensembl" id="ENSMMNT00015023371.1">
    <property type="protein sequence ID" value="ENSMMNP00015021264.1"/>
    <property type="gene ID" value="ENSMMNG00015015621.1"/>
</dbReference>
<evidence type="ECO:0000313" key="7">
    <source>
        <dbReference type="Ensembl" id="ENSMMNP00015021264.1"/>
    </source>
</evidence>
<organism evidence="7 8">
    <name type="scientific">Monodon monoceros</name>
    <name type="common">Narwhal</name>
    <name type="synonym">Ceratodon monodon</name>
    <dbReference type="NCBI Taxonomy" id="40151"/>
    <lineage>
        <taxon>Eukaryota</taxon>
        <taxon>Metazoa</taxon>
        <taxon>Chordata</taxon>
        <taxon>Craniata</taxon>
        <taxon>Vertebrata</taxon>
        <taxon>Euteleostomi</taxon>
        <taxon>Mammalia</taxon>
        <taxon>Eutheria</taxon>
        <taxon>Laurasiatheria</taxon>
        <taxon>Artiodactyla</taxon>
        <taxon>Whippomorpha</taxon>
        <taxon>Cetacea</taxon>
        <taxon>Odontoceti</taxon>
        <taxon>Monodontidae</taxon>
        <taxon>Monodon</taxon>
    </lineage>
</organism>
<keyword evidence="5" id="KW-0460">Magnesium</keyword>
<dbReference type="InterPro" id="IPR033704">
    <property type="entry name" value="dUTPase_trimeric"/>
</dbReference>
<dbReference type="GO" id="GO:0004170">
    <property type="term" value="F:dUTP diphosphatase activity"/>
    <property type="evidence" value="ECO:0007669"/>
    <property type="project" value="UniProtKB-UniRule"/>
</dbReference>
<reference evidence="7" key="2">
    <citation type="submission" date="2025-09" db="UniProtKB">
        <authorList>
            <consortium name="Ensembl"/>
        </authorList>
    </citation>
    <scope>IDENTIFICATION</scope>
</reference>
<dbReference type="InterPro" id="IPR036157">
    <property type="entry name" value="dUTPase-like_sf"/>
</dbReference>
<evidence type="ECO:0000259" key="6">
    <source>
        <dbReference type="Pfam" id="PF00692"/>
    </source>
</evidence>
<name>A0A8C6BSY8_MONMO</name>
<protein>
    <recommendedName>
        <fullName evidence="5">Deoxyuridine 5'-triphosphate nucleotidohydrolase</fullName>
        <shortName evidence="5">dUTPase</shortName>
        <ecNumber evidence="5">3.6.1.23</ecNumber>
    </recommendedName>
    <alternativeName>
        <fullName evidence="5">dUTP pyrophosphatase</fullName>
    </alternativeName>
</protein>
<accession>A0A8C6BSY8</accession>
<dbReference type="GO" id="GO:0000287">
    <property type="term" value="F:magnesium ion binding"/>
    <property type="evidence" value="ECO:0007669"/>
    <property type="project" value="UniProtKB-UniRule"/>
</dbReference>
<dbReference type="PANTHER" id="PTHR11241:SF0">
    <property type="entry name" value="DEOXYURIDINE 5'-TRIPHOSPHATE NUCLEOTIDOHYDROLASE"/>
    <property type="match status" value="1"/>
</dbReference>
<evidence type="ECO:0000256" key="5">
    <source>
        <dbReference type="RuleBase" id="RU367024"/>
    </source>
</evidence>
<comment type="similarity">
    <text evidence="2 5">Belongs to the dUTPase family.</text>
</comment>
<evidence type="ECO:0000256" key="2">
    <source>
        <dbReference type="ARBA" id="ARBA00006581"/>
    </source>
</evidence>
<sequence length="151" mass="16417">QTARGGAQVISPSKWARPAGEGSMQLHLVRLSKHATTWTKGYARAVGYDLYSTYDYILPPMEKAFVKTDIQIALPSGCYGRLAPHSGLAAKYFIDVGAGVIAEDYRGNVVKKGDGIAQLICEWIFYPEIEEVQVLDDAERGSGGFGSTENN</sequence>
<comment type="pathway">
    <text evidence="1 5">Pyrimidine metabolism; dUMP biosynthesis; dUMP from dCTP (dUTP route): step 2/2.</text>
</comment>
<dbReference type="GO" id="GO:0046081">
    <property type="term" value="P:dUTP catabolic process"/>
    <property type="evidence" value="ECO:0007669"/>
    <property type="project" value="UniProtKB-UniRule"/>
</dbReference>
<proteinExistence type="inferred from homology"/>
<comment type="function">
    <text evidence="5">Involved in nucleotide metabolism via production of dUMP, the immediate precursor of thymidine nucleotides, and decreases the intracellular concentration of dUTP so that uracil cannot be incorporated into DNA.</text>
</comment>
<dbReference type="NCBIfam" id="TIGR00576">
    <property type="entry name" value="dut"/>
    <property type="match status" value="1"/>
</dbReference>
<feature type="domain" description="dUTPase-like" evidence="6">
    <location>
        <begin position="35"/>
        <end position="148"/>
    </location>
</feature>